<feature type="domain" description="Aminoglycoside phosphotransferase" evidence="1">
    <location>
        <begin position="124"/>
        <end position="314"/>
    </location>
</feature>
<dbReference type="InterPro" id="IPR002575">
    <property type="entry name" value="Aminoglycoside_PTrfase"/>
</dbReference>
<dbReference type="Gene3D" id="3.90.1200.10">
    <property type="match status" value="1"/>
</dbReference>
<dbReference type="AlphaFoldDB" id="F5XSU1"/>
<dbReference type="HOGENOM" id="CLU_757870_0_0_11"/>
<keyword evidence="3" id="KW-1185">Reference proteome</keyword>
<dbReference type="OrthoDB" id="7842280at2"/>
<dbReference type="EMBL" id="AP012204">
    <property type="protein sequence ID" value="BAK37349.1"/>
    <property type="molecule type" value="Genomic_DNA"/>
</dbReference>
<protein>
    <recommendedName>
        <fullName evidence="1">Aminoglycoside phosphotransferase domain-containing protein</fullName>
    </recommendedName>
</protein>
<dbReference type="KEGG" id="mph:MLP_43350"/>
<dbReference type="STRING" id="1032480.MLP_43350"/>
<sequence length="354" mass="37637">MVTFVEVLADLGAAGLSLRRAWPRTDGHLLLDLDDLEPGEECAGESDRGDSGSRVAGQWFADADIARKVAGATVGARRHGRVVLQPAGADRRLGELAALLRRPGARLVAHRPERRAVVALDGGARFAKLVPRRRLGRLHHAAHRANQLPIRTPRVLSDGVEDALVTEALPGTPLSELLSGPRAAEALHAVGAALAQLHRCPALAGSTVHGPRDEVAVTTRWEDWARAYGLPVGVPEDSIPSATPDLRVIHRDLHDGQILLAAGPDGGFHPAGVGLLDFDLVAAGDPALDLANLIEHLLLRERQGSLADAQSAVGALLDGYHPDQDVLGRVIPYRALTARRLVALYGFRPLNLAT</sequence>
<dbReference type="SUPFAM" id="SSF56112">
    <property type="entry name" value="Protein kinase-like (PK-like)"/>
    <property type="match status" value="1"/>
</dbReference>
<name>F5XSU1_MICPN</name>
<dbReference type="Pfam" id="PF01636">
    <property type="entry name" value="APH"/>
    <property type="match status" value="1"/>
</dbReference>
<proteinExistence type="predicted"/>
<dbReference type="InterPro" id="IPR011009">
    <property type="entry name" value="Kinase-like_dom_sf"/>
</dbReference>
<dbReference type="RefSeq" id="WP_013865183.1">
    <property type="nucleotide sequence ID" value="NC_015635.1"/>
</dbReference>
<evidence type="ECO:0000313" key="2">
    <source>
        <dbReference type="EMBL" id="BAK37349.1"/>
    </source>
</evidence>
<organism evidence="2 3">
    <name type="scientific">Microlunatus phosphovorus (strain ATCC 700054 / DSM 10555 / JCM 9379 / NBRC 101784 / NCIMB 13414 / VKM Ac-1990 / NM-1)</name>
    <dbReference type="NCBI Taxonomy" id="1032480"/>
    <lineage>
        <taxon>Bacteria</taxon>
        <taxon>Bacillati</taxon>
        <taxon>Actinomycetota</taxon>
        <taxon>Actinomycetes</taxon>
        <taxon>Propionibacteriales</taxon>
        <taxon>Propionibacteriaceae</taxon>
        <taxon>Microlunatus</taxon>
    </lineage>
</organism>
<dbReference type="Proteomes" id="UP000007947">
    <property type="component" value="Chromosome"/>
</dbReference>
<evidence type="ECO:0000313" key="3">
    <source>
        <dbReference type="Proteomes" id="UP000007947"/>
    </source>
</evidence>
<gene>
    <name evidence="2" type="ordered locus">MLP_43350</name>
</gene>
<dbReference type="eggNOG" id="COG3173">
    <property type="taxonomic scope" value="Bacteria"/>
</dbReference>
<evidence type="ECO:0000259" key="1">
    <source>
        <dbReference type="Pfam" id="PF01636"/>
    </source>
</evidence>
<reference evidence="2 3" key="1">
    <citation type="submission" date="2011-05" db="EMBL/GenBank/DDBJ databases">
        <title>Whole genome sequence of Microlunatus phosphovorus NM-1.</title>
        <authorList>
            <person name="Hosoyama A."/>
            <person name="Sasaki K."/>
            <person name="Harada T."/>
            <person name="Igarashi R."/>
            <person name="Kawakoshi A."/>
            <person name="Sasagawa M."/>
            <person name="Fukada J."/>
            <person name="Nakamura S."/>
            <person name="Katano Y."/>
            <person name="Hanada S."/>
            <person name="Kamagata Y."/>
            <person name="Nakamura N."/>
            <person name="Yamazaki S."/>
            <person name="Fujita N."/>
        </authorList>
    </citation>
    <scope>NUCLEOTIDE SEQUENCE [LARGE SCALE GENOMIC DNA]</scope>
    <source>
        <strain evidence="3">ATCC 700054 / DSM 10555 / JCM 9379 / NBRC 101784 / NCIMB 13414 / VKM Ac-1990 / NM-1</strain>
    </source>
</reference>
<accession>F5XSU1</accession>